<name>E1ZIP8_CHLVA</name>
<feature type="compositionally biased region" description="Low complexity" evidence="2">
    <location>
        <begin position="296"/>
        <end position="325"/>
    </location>
</feature>
<gene>
    <name evidence="3" type="ORF">CHLNCDRAFT_135660</name>
</gene>
<dbReference type="InParanoid" id="E1ZIP8"/>
<feature type="coiled-coil region" evidence="1">
    <location>
        <begin position="556"/>
        <end position="583"/>
    </location>
</feature>
<organism evidence="4">
    <name type="scientific">Chlorella variabilis</name>
    <name type="common">Green alga</name>
    <dbReference type="NCBI Taxonomy" id="554065"/>
    <lineage>
        <taxon>Eukaryota</taxon>
        <taxon>Viridiplantae</taxon>
        <taxon>Chlorophyta</taxon>
        <taxon>core chlorophytes</taxon>
        <taxon>Trebouxiophyceae</taxon>
        <taxon>Chlorellales</taxon>
        <taxon>Chlorellaceae</taxon>
        <taxon>Chlorella clade</taxon>
        <taxon>Chlorella</taxon>
    </lineage>
</organism>
<keyword evidence="1" id="KW-0175">Coiled coil</keyword>
<evidence type="ECO:0000313" key="3">
    <source>
        <dbReference type="EMBL" id="EFN54195.1"/>
    </source>
</evidence>
<dbReference type="EMBL" id="GL433848">
    <property type="protein sequence ID" value="EFN54195.1"/>
    <property type="molecule type" value="Genomic_DNA"/>
</dbReference>
<feature type="coiled-coil region" evidence="1">
    <location>
        <begin position="83"/>
        <end position="172"/>
    </location>
</feature>
<proteinExistence type="predicted"/>
<dbReference type="RefSeq" id="XP_005846297.1">
    <property type="nucleotide sequence ID" value="XM_005846235.1"/>
</dbReference>
<reference evidence="3 4" key="1">
    <citation type="journal article" date="2010" name="Plant Cell">
        <title>The Chlorella variabilis NC64A genome reveals adaptation to photosymbiosis, coevolution with viruses, and cryptic sex.</title>
        <authorList>
            <person name="Blanc G."/>
            <person name="Duncan G."/>
            <person name="Agarkova I."/>
            <person name="Borodovsky M."/>
            <person name="Gurnon J."/>
            <person name="Kuo A."/>
            <person name="Lindquist E."/>
            <person name="Lucas S."/>
            <person name="Pangilinan J."/>
            <person name="Polle J."/>
            <person name="Salamov A."/>
            <person name="Terry A."/>
            <person name="Yamada T."/>
            <person name="Dunigan D.D."/>
            <person name="Grigoriev I.V."/>
            <person name="Claverie J.M."/>
            <person name="Van Etten J.L."/>
        </authorList>
    </citation>
    <scope>NUCLEOTIDE SEQUENCE [LARGE SCALE GENOMIC DNA]</scope>
    <source>
        <strain evidence="3 4">NC64A</strain>
    </source>
</reference>
<protein>
    <submittedName>
        <fullName evidence="3">Uncharacterized protein</fullName>
    </submittedName>
</protein>
<keyword evidence="4" id="KW-1185">Reference proteome</keyword>
<sequence length="622" mass="67200">MQSVGAETTALEAENHLLGAAVENLEAQLKQAGGWAVAAARRAATAEIKLHSKPAAGSDGLAAQVEIELQRLRRKSASDRILLSQAERRRQAAGQELAAARQQAAQLSQQNAELQASLLAAQRQLHQLDSLQDFAGASEEQRRREQQLAADLEHAATQVRMLEGRCAGLEAELGHTAAALRAAQQLADACSEGAQPSPQRQGRPPLQQQQQQEQQERAASLSLSDLCDLDGLLSQADGIDTSPQRSCGDAMPSRQQALMQQQRRRQGQQRQQHESGVETAGEEGEVPGLPPSLQHQLTEQQRQLATLQAQLQQQQQQQQPAGQPACDDDQAWQRARQLQAEVDKVKRRNTQLQTALAEASLQAARAAAATHKQLAAAQEEAARLRRQLEEAEARLAGLRGTAAAFAAAGDGGDGEGESGAARLQLVHAELLECAARCNAALEQNAALLQEKQQWLQKLRAAEAEAERCRTEAQALRLQLLHLLPSTGAGPAAAQQQEEQREQLVQQLLDGQAAEAAMREVLAEAREEQVAACKALAAELRRVHALERLRIGDVAEQQRLQRRVQHLQRECQQLAVALVAAQQQQQQQQGAGEAGGSKPQAGADFRIAAFRIAAPEEGVPVQS</sequence>
<feature type="coiled-coil region" evidence="1">
    <location>
        <begin position="431"/>
        <end position="513"/>
    </location>
</feature>
<accession>E1ZIP8</accession>
<feature type="region of interest" description="Disordered" evidence="2">
    <location>
        <begin position="189"/>
        <end position="220"/>
    </location>
</feature>
<dbReference type="Proteomes" id="UP000008141">
    <property type="component" value="Unassembled WGS sequence"/>
</dbReference>
<evidence type="ECO:0000256" key="1">
    <source>
        <dbReference type="SAM" id="Coils"/>
    </source>
</evidence>
<evidence type="ECO:0000313" key="4">
    <source>
        <dbReference type="Proteomes" id="UP000008141"/>
    </source>
</evidence>
<feature type="region of interest" description="Disordered" evidence="2">
    <location>
        <begin position="234"/>
        <end position="332"/>
    </location>
</feature>
<dbReference type="AlphaFoldDB" id="E1ZIP8"/>
<dbReference type="KEGG" id="cvr:CHLNCDRAFT_135660"/>
<evidence type="ECO:0000256" key="2">
    <source>
        <dbReference type="SAM" id="MobiDB-lite"/>
    </source>
</evidence>
<dbReference type="GeneID" id="17353768"/>
<dbReference type="STRING" id="554065.E1ZIP8"/>